<keyword evidence="1" id="KW-0472">Membrane</keyword>
<feature type="transmembrane region" description="Helical" evidence="1">
    <location>
        <begin position="122"/>
        <end position="142"/>
    </location>
</feature>
<protein>
    <submittedName>
        <fullName evidence="2">Uncharacterized protein</fullName>
    </submittedName>
</protein>
<feature type="transmembrane region" description="Helical" evidence="1">
    <location>
        <begin position="97"/>
        <end position="116"/>
    </location>
</feature>
<dbReference type="Proteomes" id="UP000008323">
    <property type="component" value="Chromosome"/>
</dbReference>
<name>B1VA22_PHYAS</name>
<accession>B1VA22</accession>
<organism evidence="2 3">
    <name type="scientific">Phytoplasma australiense</name>
    <dbReference type="NCBI Taxonomy" id="59748"/>
    <lineage>
        <taxon>Bacteria</taxon>
        <taxon>Bacillati</taxon>
        <taxon>Mycoplasmatota</taxon>
        <taxon>Mollicutes</taxon>
        <taxon>Acholeplasmatales</taxon>
        <taxon>Acholeplasmataceae</taxon>
        <taxon>Candidatus Phytoplasma</taxon>
        <taxon>16SrXII (Stolbur group)</taxon>
    </lineage>
</organism>
<evidence type="ECO:0000256" key="1">
    <source>
        <dbReference type="SAM" id="Phobius"/>
    </source>
</evidence>
<proteinExistence type="predicted"/>
<evidence type="ECO:0000313" key="3">
    <source>
        <dbReference type="Proteomes" id="UP000008323"/>
    </source>
</evidence>
<reference evidence="2 3" key="1">
    <citation type="journal article" date="2008" name="J. Bacteriol.">
        <title>Comparative genome analysis of 'Candidatus Phytoplasma australiense' (subgroup tuf-Australia I; rp-A) and 'Ca. Phytoplasma asteris' strains OY-M and AY-WB.</title>
        <authorList>
            <person name="Tran-Nguyen L.T."/>
            <person name="Kube M."/>
            <person name="Schneider B."/>
            <person name="Reinhardt R."/>
            <person name="Gibb K.S."/>
        </authorList>
    </citation>
    <scope>NUCLEOTIDE SEQUENCE [LARGE SCALE GENOMIC DNA]</scope>
</reference>
<dbReference type="EMBL" id="AM422018">
    <property type="protein sequence ID" value="CAM11794.1"/>
    <property type="molecule type" value="Genomic_DNA"/>
</dbReference>
<dbReference type="KEGG" id="pal:PA0460"/>
<sequence>MLFCCFRACLFCWLFALVICVLGNPPVKGVGVNLKLIIGYLVSGLLVGVASPCGGFVSSSGGFIGIFIIATIIIIWNVMIKYPGEKIPGNVRAIFGLRFFVFGFLPRRCSVFWFLIDFTRPPLFGFMFCFRFSAECVVVVVFGKEKRPFFKRV</sequence>
<dbReference type="AlphaFoldDB" id="B1VA22"/>
<keyword evidence="1" id="KW-0812">Transmembrane</keyword>
<gene>
    <name evidence="2" type="ordered locus">PA0460</name>
</gene>
<evidence type="ECO:0000313" key="2">
    <source>
        <dbReference type="EMBL" id="CAM11794.1"/>
    </source>
</evidence>
<feature type="transmembrane region" description="Helical" evidence="1">
    <location>
        <begin position="47"/>
        <end position="76"/>
    </location>
</feature>
<keyword evidence="1" id="KW-1133">Transmembrane helix</keyword>